<gene>
    <name evidence="2" type="ORF">COA71_00080</name>
</gene>
<comment type="caution">
    <text evidence="2">The sequence shown here is derived from an EMBL/GenBank/DDBJ whole genome shotgun (WGS) entry which is preliminary data.</text>
</comment>
<dbReference type="EMBL" id="NVWI01000001">
    <property type="protein sequence ID" value="PCJ43314.1"/>
    <property type="molecule type" value="Genomic_DNA"/>
</dbReference>
<name>A0A2A5CHF1_9GAMM</name>
<organism evidence="2 3">
    <name type="scientific">SAR86 cluster bacterium</name>
    <dbReference type="NCBI Taxonomy" id="2030880"/>
    <lineage>
        <taxon>Bacteria</taxon>
        <taxon>Pseudomonadati</taxon>
        <taxon>Pseudomonadota</taxon>
        <taxon>Gammaproteobacteria</taxon>
        <taxon>SAR86 cluster</taxon>
    </lineage>
</organism>
<keyword evidence="1" id="KW-0812">Transmembrane</keyword>
<keyword evidence="1" id="KW-1133">Transmembrane helix</keyword>
<protein>
    <submittedName>
        <fullName evidence="2">Uncharacterized protein</fullName>
    </submittedName>
</protein>
<sequence length="581" mass="64880">MSELRKILKAADVEGNLLDAIYEQPSSSKELRLDLSNELSSLHNDGTIDVIATFNTLTNKPNKHDFFLTRHILEAALPKINADVLSVMKCVLHLTAEAGQDMAAGTLFAPYIEFCTNDPLRPKEALAIIEDNVEELADMLSPSLVAGARHDEKHYVEQAIRLAIKSDSELKIRAIFALGKIQYSTKSALITDSTNTITQITDSAIDDRLLGASVRAAFDIYQQDNTQDTQVTSIISIALTKGGEYSLHAASEILGFNTKIVSRLLLPVLLEHLVKVNPEHKGTLDNIDYGLTYLLSQESVDDGVTFLEHLLTSNNGAISLDAFNSCKNELYRNNNKLLDKLTTRWLAGGKTPLCRALSKIIKCGHETNIQLKVDPTELDCKDLTHLVFIARKAIGYLFFYPATASGLILSLLSHAEDKKTRTALADHIYDPLLLNYPGQVKECFDNLINDNKDKFIITATKYATALFDGYISNLKIADKLTEHLPPLSNRETYRKYFSQEMSDSMKEAEKQSVFLSIVKKSVLLYGRKSITYVGYPNAPANRMETPLNSFSTSMEIPRLQAIDPVGLDHMLRVFRYEEIRK</sequence>
<evidence type="ECO:0000256" key="1">
    <source>
        <dbReference type="SAM" id="Phobius"/>
    </source>
</evidence>
<reference evidence="3" key="1">
    <citation type="submission" date="2017-08" db="EMBL/GenBank/DDBJ databases">
        <title>A dynamic microbial community with high functional redundancy inhabits the cold, oxic subseafloor aquifer.</title>
        <authorList>
            <person name="Tully B.J."/>
            <person name="Wheat C.G."/>
            <person name="Glazer B.T."/>
            <person name="Huber J.A."/>
        </authorList>
    </citation>
    <scope>NUCLEOTIDE SEQUENCE [LARGE SCALE GENOMIC DNA]</scope>
</reference>
<evidence type="ECO:0000313" key="2">
    <source>
        <dbReference type="EMBL" id="PCJ43314.1"/>
    </source>
</evidence>
<dbReference type="Proteomes" id="UP000228987">
    <property type="component" value="Unassembled WGS sequence"/>
</dbReference>
<proteinExistence type="predicted"/>
<feature type="transmembrane region" description="Helical" evidence="1">
    <location>
        <begin position="393"/>
        <end position="412"/>
    </location>
</feature>
<dbReference type="AlphaFoldDB" id="A0A2A5CHF1"/>
<keyword evidence="1" id="KW-0472">Membrane</keyword>
<evidence type="ECO:0000313" key="3">
    <source>
        <dbReference type="Proteomes" id="UP000228987"/>
    </source>
</evidence>
<accession>A0A2A5CHF1</accession>